<dbReference type="Gene3D" id="3.30.160.60">
    <property type="entry name" value="Classic Zinc Finger"/>
    <property type="match status" value="1"/>
</dbReference>
<dbReference type="InterPro" id="IPR050090">
    <property type="entry name" value="Tyrosine_recombinase_XerCD"/>
</dbReference>
<dbReference type="Gene3D" id="1.10.150.130">
    <property type="match status" value="1"/>
</dbReference>
<dbReference type="InterPro" id="IPR004107">
    <property type="entry name" value="Integrase_SAM-like_N"/>
</dbReference>
<dbReference type="Pfam" id="PF00589">
    <property type="entry name" value="Phage_integrase"/>
    <property type="match status" value="1"/>
</dbReference>
<organism evidence="9">
    <name type="scientific">Mediterraneibacter gnavus</name>
    <name type="common">Ruminococcus gnavus</name>
    <dbReference type="NCBI Taxonomy" id="33038"/>
    <lineage>
        <taxon>Bacteria</taxon>
        <taxon>Bacillati</taxon>
        <taxon>Bacillota</taxon>
        <taxon>Clostridia</taxon>
        <taxon>Lachnospirales</taxon>
        <taxon>Lachnospiraceae</taxon>
        <taxon>Mediterraneibacter</taxon>
    </lineage>
</organism>
<evidence type="ECO:0000313" key="9">
    <source>
        <dbReference type="EMBL" id="VYT69061.1"/>
    </source>
</evidence>
<sequence>MSIVTDERKDPKGRKLRIGESYDEKSGRYRYTYTNPVTGVRTSVYAWTLTKNDKMPIGKSGKSLREREDEVNAEISNKLNSTKGNQTVYELMKRYIDLKWKDVRESTRKGYTTQLNFMQKEQFGKKKIKDVTAIEAEEWFDALHDKKGKNYSTLHTLRGILRPAFAMAKKNRWTLDNPFDFPMNKKRYGGENTRESVTQKDMRRFLDFVRTDKAFSKYFNGFYLLFNTGLRISEFCGLTVADIDFARKVIYVRRQLIRSYDGKNATYVLEETKTANGERIIPMLGDVEKVLKEVIDNRPQLTTEPIVWDREHTVSATKFLWFDKNNNLEVAQHWQNHMRWAVAKFNRTYKDEIPNITPHVCRHTFCSMCATMGMAPKTLQTIMGHSSIAITLDVYTHLEETDLLNTFDSIRQNQNYDFYSLSRVPVTVAPFDDTGELSEPDFEEAADND</sequence>
<dbReference type="InterPro" id="IPR013762">
    <property type="entry name" value="Integrase-like_cat_sf"/>
</dbReference>
<dbReference type="SUPFAM" id="SSF56349">
    <property type="entry name" value="DNA breaking-rejoining enzymes"/>
    <property type="match status" value="1"/>
</dbReference>
<dbReference type="EMBL" id="CACRUK010000004">
    <property type="protein sequence ID" value="VYT69061.1"/>
    <property type="molecule type" value="Genomic_DNA"/>
</dbReference>
<dbReference type="CDD" id="cd01189">
    <property type="entry name" value="INT_ICEBs1_C_like"/>
    <property type="match status" value="1"/>
</dbReference>
<comment type="similarity">
    <text evidence="2">Belongs to the 'phage' integrase family.</text>
</comment>
<evidence type="ECO:0000256" key="6">
    <source>
        <dbReference type="PROSITE-ProRule" id="PRU01248"/>
    </source>
</evidence>
<dbReference type="PANTHER" id="PTHR30349">
    <property type="entry name" value="PHAGE INTEGRASE-RELATED"/>
    <property type="match status" value="1"/>
</dbReference>
<dbReference type="PROSITE" id="PS51900">
    <property type="entry name" value="CB"/>
    <property type="match status" value="1"/>
</dbReference>
<dbReference type="PROSITE" id="PS51898">
    <property type="entry name" value="TYR_RECOMBINASE"/>
    <property type="match status" value="1"/>
</dbReference>
<dbReference type="InterPro" id="IPR016177">
    <property type="entry name" value="DNA-bd_dom_sf"/>
</dbReference>
<dbReference type="AlphaFoldDB" id="A0A6N2YQ86"/>
<keyword evidence="5" id="KW-0233">DNA recombination</keyword>
<gene>
    <name evidence="9" type="primary">Int-Tn_4</name>
    <name evidence="9" type="ORF">RGLFYP19_00462</name>
</gene>
<dbReference type="InterPro" id="IPR002104">
    <property type="entry name" value="Integrase_catalytic"/>
</dbReference>
<evidence type="ECO:0000256" key="1">
    <source>
        <dbReference type="ARBA" id="ARBA00003283"/>
    </source>
</evidence>
<dbReference type="GO" id="GO:0006310">
    <property type="term" value="P:DNA recombination"/>
    <property type="evidence" value="ECO:0007669"/>
    <property type="project" value="UniProtKB-KW"/>
</dbReference>
<evidence type="ECO:0000256" key="4">
    <source>
        <dbReference type="ARBA" id="ARBA00023125"/>
    </source>
</evidence>
<evidence type="ECO:0000256" key="5">
    <source>
        <dbReference type="ARBA" id="ARBA00023172"/>
    </source>
</evidence>
<dbReference type="RefSeq" id="WP_156728828.1">
    <property type="nucleotide sequence ID" value="NZ_CACRUK010000004.1"/>
</dbReference>
<dbReference type="GO" id="GO:0003677">
    <property type="term" value="F:DNA binding"/>
    <property type="evidence" value="ECO:0007669"/>
    <property type="project" value="UniProtKB-UniRule"/>
</dbReference>
<name>A0A6N2YQ86_MEDGN</name>
<dbReference type="GO" id="GO:0008907">
    <property type="term" value="F:integrase activity"/>
    <property type="evidence" value="ECO:0007669"/>
    <property type="project" value="InterPro"/>
</dbReference>
<dbReference type="Pfam" id="PF02920">
    <property type="entry name" value="Integrase_DNA"/>
    <property type="match status" value="1"/>
</dbReference>
<comment type="function">
    <text evidence="1">Site-specific tyrosine recombinase, which acts by catalyzing the cutting and rejoining of the recombining DNA molecules.</text>
</comment>
<evidence type="ECO:0000259" key="7">
    <source>
        <dbReference type="PROSITE" id="PS51898"/>
    </source>
</evidence>
<evidence type="ECO:0000256" key="2">
    <source>
        <dbReference type="ARBA" id="ARBA00008857"/>
    </source>
</evidence>
<feature type="domain" description="Core-binding (CB)" evidence="8">
    <location>
        <begin position="86"/>
        <end position="169"/>
    </location>
</feature>
<proteinExistence type="inferred from homology"/>
<dbReference type="SUPFAM" id="SSF54171">
    <property type="entry name" value="DNA-binding domain"/>
    <property type="match status" value="1"/>
</dbReference>
<evidence type="ECO:0000259" key="8">
    <source>
        <dbReference type="PROSITE" id="PS51900"/>
    </source>
</evidence>
<dbReference type="Pfam" id="PF14659">
    <property type="entry name" value="Phage_int_SAM_3"/>
    <property type="match status" value="1"/>
</dbReference>
<feature type="domain" description="Tyr recombinase" evidence="7">
    <location>
        <begin position="192"/>
        <end position="408"/>
    </location>
</feature>
<dbReference type="InterPro" id="IPR004191">
    <property type="entry name" value="Integrase_Tn916-type_DNA-bd_N"/>
</dbReference>
<keyword evidence="3" id="KW-0229">DNA integration</keyword>
<reference evidence="9" key="1">
    <citation type="submission" date="2019-11" db="EMBL/GenBank/DDBJ databases">
        <authorList>
            <person name="Feng L."/>
        </authorList>
    </citation>
    <scope>NUCLEOTIDE SEQUENCE</scope>
    <source>
        <strain evidence="9">RgnavusLFYP19</strain>
    </source>
</reference>
<evidence type="ECO:0000256" key="3">
    <source>
        <dbReference type="ARBA" id="ARBA00022908"/>
    </source>
</evidence>
<dbReference type="PANTHER" id="PTHR30349:SF41">
    <property type="entry name" value="INTEGRASE_RECOMBINASE PROTEIN MJ0367-RELATED"/>
    <property type="match status" value="1"/>
</dbReference>
<dbReference type="InterPro" id="IPR010998">
    <property type="entry name" value="Integrase_recombinase_N"/>
</dbReference>
<dbReference type="InterPro" id="IPR044068">
    <property type="entry name" value="CB"/>
</dbReference>
<dbReference type="Gene3D" id="1.10.443.10">
    <property type="entry name" value="Intergrase catalytic core"/>
    <property type="match status" value="1"/>
</dbReference>
<keyword evidence="4 6" id="KW-0238">DNA-binding</keyword>
<accession>A0A6N2YQ86</accession>
<protein>
    <submittedName>
        <fullName evidence="9">Transposase from transposon Tn916</fullName>
    </submittedName>
</protein>
<dbReference type="InterPro" id="IPR011010">
    <property type="entry name" value="DNA_brk_join_enz"/>
</dbReference>